<dbReference type="EC" id="2.4.1.-" evidence="10"/>
<evidence type="ECO:0000256" key="9">
    <source>
        <dbReference type="ARBA" id="ARBA00023136"/>
    </source>
</evidence>
<evidence type="ECO:0000256" key="2">
    <source>
        <dbReference type="ARBA" id="ARBA00008661"/>
    </source>
</evidence>
<name>A0A3R7LCP0_9TRYP</name>
<dbReference type="Proteomes" id="UP000284403">
    <property type="component" value="Unassembled WGS sequence"/>
</dbReference>
<keyword evidence="5" id="KW-0812">Transmembrane</keyword>
<evidence type="ECO:0000256" key="8">
    <source>
        <dbReference type="ARBA" id="ARBA00023034"/>
    </source>
</evidence>
<keyword evidence="9" id="KW-0472">Membrane</keyword>
<evidence type="ECO:0000256" key="6">
    <source>
        <dbReference type="ARBA" id="ARBA00022968"/>
    </source>
</evidence>
<evidence type="ECO:0000313" key="11">
    <source>
        <dbReference type="EMBL" id="RNF25721.1"/>
    </source>
</evidence>
<keyword evidence="12" id="KW-1185">Reference proteome</keyword>
<dbReference type="PANTHER" id="PTHR11214">
    <property type="entry name" value="BETA-1,3-N-ACETYLGLUCOSAMINYLTRANSFERASE"/>
    <property type="match status" value="1"/>
</dbReference>
<dbReference type="RefSeq" id="XP_029230927.1">
    <property type="nucleotide sequence ID" value="XM_029368956.1"/>
</dbReference>
<dbReference type="InterPro" id="IPR002659">
    <property type="entry name" value="Glyco_trans_31"/>
</dbReference>
<feature type="non-terminal residue" evidence="11">
    <location>
        <position position="266"/>
    </location>
</feature>
<evidence type="ECO:0000256" key="1">
    <source>
        <dbReference type="ARBA" id="ARBA00004323"/>
    </source>
</evidence>
<dbReference type="PANTHER" id="PTHR11214:SF351">
    <property type="entry name" value="BETA-1,3-GALACTOSYLTRANSFERASE PVG3"/>
    <property type="match status" value="1"/>
</dbReference>
<comment type="caution">
    <text evidence="11">The sequence shown here is derived from an EMBL/GenBank/DDBJ whole genome shotgun (WGS) entry which is preliminary data.</text>
</comment>
<keyword evidence="8 10" id="KW-0333">Golgi apparatus</keyword>
<dbReference type="GeneID" id="40315631"/>
<dbReference type="GO" id="GO:0016758">
    <property type="term" value="F:hexosyltransferase activity"/>
    <property type="evidence" value="ECO:0007669"/>
    <property type="project" value="InterPro"/>
</dbReference>
<dbReference type="EMBL" id="MKKU01000075">
    <property type="protein sequence ID" value="RNF25721.1"/>
    <property type="molecule type" value="Genomic_DNA"/>
</dbReference>
<evidence type="ECO:0000256" key="7">
    <source>
        <dbReference type="ARBA" id="ARBA00022989"/>
    </source>
</evidence>
<dbReference type="AlphaFoldDB" id="A0A3R7LCP0"/>
<organism evidence="11 12">
    <name type="scientific">Trypanosoma conorhini</name>
    <dbReference type="NCBI Taxonomy" id="83891"/>
    <lineage>
        <taxon>Eukaryota</taxon>
        <taxon>Discoba</taxon>
        <taxon>Euglenozoa</taxon>
        <taxon>Kinetoplastea</taxon>
        <taxon>Metakinetoplastina</taxon>
        <taxon>Trypanosomatida</taxon>
        <taxon>Trypanosomatidae</taxon>
        <taxon>Trypanosoma</taxon>
    </lineage>
</organism>
<sequence>MPKSKLLTTKRKLKHVALLLLLFILATALLSIRLDTASDGDAAGRDSYLHSRAVAADEAALAFIPRRAVDTWSQRQYLLVLGVPSEDTEARRRRRNLQRSTCWRFPGVATRANGFAGAMLVLYVLGRHPAHGYNYSAALQEEAALWHDVVALPMNEGRVAPEKKVGVGGFSGVEAAIGMSRKTYLWFDLALRLFPTASYLAKGDDDMFLRVPLFLANLRLLPRRGIYMGIHAGTGIRVQNRSLGVNFMAGWCYTMSRDVAGALVSY</sequence>
<reference evidence="11 12" key="1">
    <citation type="journal article" date="2018" name="BMC Genomics">
        <title>Genomic comparison of Trypanosoma conorhini and Trypanosoma rangeli to Trypanosoma cruzi strains of high and low virulence.</title>
        <authorList>
            <person name="Bradwell K.R."/>
            <person name="Koparde V.N."/>
            <person name="Matveyev A.V."/>
            <person name="Serrano M.G."/>
            <person name="Alves J.M."/>
            <person name="Parikh H."/>
            <person name="Huang B."/>
            <person name="Lee V."/>
            <person name="Espinosa-Alvarez O."/>
            <person name="Ortiz P.A."/>
            <person name="Costa-Martins A.G."/>
            <person name="Teixeira M.M."/>
            <person name="Buck G.A."/>
        </authorList>
    </citation>
    <scope>NUCLEOTIDE SEQUENCE [LARGE SCALE GENOMIC DNA]</scope>
    <source>
        <strain evidence="11 12">025E</strain>
    </source>
</reference>
<evidence type="ECO:0000256" key="10">
    <source>
        <dbReference type="RuleBase" id="RU363063"/>
    </source>
</evidence>
<evidence type="ECO:0000256" key="3">
    <source>
        <dbReference type="ARBA" id="ARBA00022676"/>
    </source>
</evidence>
<keyword evidence="3 10" id="KW-0328">Glycosyltransferase</keyword>
<comment type="subcellular location">
    <subcellularLocation>
        <location evidence="1 10">Golgi apparatus membrane</location>
        <topology evidence="1 10">Single-pass type II membrane protein</topology>
    </subcellularLocation>
</comment>
<keyword evidence="6" id="KW-0735">Signal-anchor</keyword>
<dbReference type="OrthoDB" id="250729at2759"/>
<keyword evidence="7" id="KW-1133">Transmembrane helix</keyword>
<evidence type="ECO:0000256" key="4">
    <source>
        <dbReference type="ARBA" id="ARBA00022679"/>
    </source>
</evidence>
<evidence type="ECO:0000313" key="12">
    <source>
        <dbReference type="Proteomes" id="UP000284403"/>
    </source>
</evidence>
<keyword evidence="4 11" id="KW-0808">Transferase</keyword>
<proteinExistence type="inferred from homology"/>
<protein>
    <recommendedName>
        <fullName evidence="10">Hexosyltransferase</fullName>
        <ecNumber evidence="10">2.4.1.-</ecNumber>
    </recommendedName>
</protein>
<dbReference type="GO" id="GO:0000139">
    <property type="term" value="C:Golgi membrane"/>
    <property type="evidence" value="ECO:0007669"/>
    <property type="project" value="UniProtKB-SubCell"/>
</dbReference>
<evidence type="ECO:0000256" key="5">
    <source>
        <dbReference type="ARBA" id="ARBA00022692"/>
    </source>
</evidence>
<accession>A0A3R7LCP0</accession>
<comment type="similarity">
    <text evidence="2 10">Belongs to the glycosyltransferase 31 family.</text>
</comment>
<gene>
    <name evidence="11" type="ORF">Tco025E_02020</name>
</gene>